<accession>A0A4P6EVX5</accession>
<protein>
    <submittedName>
        <fullName evidence="4">MerR family transcriptional regulator</fullName>
    </submittedName>
</protein>
<dbReference type="OrthoDB" id="9811174at2"/>
<gene>
    <name evidence="4" type="ORF">ET464_05080</name>
</gene>
<dbReference type="EMBL" id="CP035492">
    <property type="protein sequence ID" value="QAY65849.1"/>
    <property type="molecule type" value="Genomic_DNA"/>
</dbReference>
<evidence type="ECO:0000313" key="4">
    <source>
        <dbReference type="EMBL" id="QAY65849.1"/>
    </source>
</evidence>
<dbReference type="Gene3D" id="1.10.1660.10">
    <property type="match status" value="1"/>
</dbReference>
<dbReference type="Pfam" id="PF13411">
    <property type="entry name" value="MerR_1"/>
    <property type="match status" value="1"/>
</dbReference>
<name>A0A4P6EVX5_9BACL</name>
<dbReference type="PROSITE" id="PS50937">
    <property type="entry name" value="HTH_MERR_2"/>
    <property type="match status" value="1"/>
</dbReference>
<feature type="coiled-coil region" evidence="2">
    <location>
        <begin position="83"/>
        <end position="117"/>
    </location>
</feature>
<dbReference type="InterPro" id="IPR047057">
    <property type="entry name" value="MerR_fam"/>
</dbReference>
<dbReference type="PRINTS" id="PR00040">
    <property type="entry name" value="HTHMERR"/>
</dbReference>
<dbReference type="PANTHER" id="PTHR30204:SF98">
    <property type="entry name" value="HTH-TYPE TRANSCRIPTIONAL REGULATOR ADHR"/>
    <property type="match status" value="1"/>
</dbReference>
<dbReference type="InterPro" id="IPR000551">
    <property type="entry name" value="MerR-type_HTH_dom"/>
</dbReference>
<dbReference type="GO" id="GO:0003700">
    <property type="term" value="F:DNA-binding transcription factor activity"/>
    <property type="evidence" value="ECO:0007669"/>
    <property type="project" value="InterPro"/>
</dbReference>
<keyword evidence="1" id="KW-0238">DNA-binding</keyword>
<feature type="domain" description="HTH merR-type" evidence="3">
    <location>
        <begin position="4"/>
        <end position="73"/>
    </location>
</feature>
<dbReference type="PROSITE" id="PS00552">
    <property type="entry name" value="HTH_MERR_1"/>
    <property type="match status" value="1"/>
</dbReference>
<dbReference type="RefSeq" id="WP_129438806.1">
    <property type="nucleotide sequence ID" value="NZ_CP035492.1"/>
</dbReference>
<dbReference type="GO" id="GO:0003677">
    <property type="term" value="F:DNA binding"/>
    <property type="evidence" value="ECO:0007669"/>
    <property type="project" value="UniProtKB-KW"/>
</dbReference>
<sequence>MSRLYTISEAAQLTGVSADTLRYYEKIGLLDSPQRGAGAARMYSEPDIRSIQFLILLRNTRMPLKQMEAYVQKYAHKDHEGCYQLLDEHRIRIEQQLEELNETLRIVRYKLEHYQEIKDGKRKDY</sequence>
<evidence type="ECO:0000313" key="5">
    <source>
        <dbReference type="Proteomes" id="UP000293568"/>
    </source>
</evidence>
<reference evidence="4 5" key="1">
    <citation type="submission" date="2019-01" db="EMBL/GenBank/DDBJ databases">
        <title>Genome sequencing of strain FW100M-2.</title>
        <authorList>
            <person name="Heo J."/>
            <person name="Kim S.-J."/>
            <person name="Kim J.-S."/>
            <person name="Hong S.-B."/>
            <person name="Kwon S.-W."/>
        </authorList>
    </citation>
    <scope>NUCLEOTIDE SEQUENCE [LARGE SCALE GENOMIC DNA]</scope>
    <source>
        <strain evidence="4 5">FW100M-2</strain>
    </source>
</reference>
<dbReference type="KEGG" id="pprt:ET464_05080"/>
<proteinExistence type="predicted"/>
<evidence type="ECO:0000259" key="3">
    <source>
        <dbReference type="PROSITE" id="PS50937"/>
    </source>
</evidence>
<dbReference type="PANTHER" id="PTHR30204">
    <property type="entry name" value="REDOX-CYCLING DRUG-SENSING TRANSCRIPTIONAL ACTIVATOR SOXR"/>
    <property type="match status" value="1"/>
</dbReference>
<dbReference type="Proteomes" id="UP000293568">
    <property type="component" value="Chromosome"/>
</dbReference>
<evidence type="ECO:0000256" key="1">
    <source>
        <dbReference type="ARBA" id="ARBA00023125"/>
    </source>
</evidence>
<dbReference type="AlphaFoldDB" id="A0A4P6EVX5"/>
<dbReference type="InterPro" id="IPR009061">
    <property type="entry name" value="DNA-bd_dom_put_sf"/>
</dbReference>
<evidence type="ECO:0000256" key="2">
    <source>
        <dbReference type="SAM" id="Coils"/>
    </source>
</evidence>
<dbReference type="SUPFAM" id="SSF46955">
    <property type="entry name" value="Putative DNA-binding domain"/>
    <property type="match status" value="1"/>
</dbReference>
<dbReference type="SMART" id="SM00422">
    <property type="entry name" value="HTH_MERR"/>
    <property type="match status" value="1"/>
</dbReference>
<keyword evidence="5" id="KW-1185">Reference proteome</keyword>
<dbReference type="CDD" id="cd01109">
    <property type="entry name" value="HTH_YyaN"/>
    <property type="match status" value="1"/>
</dbReference>
<keyword evidence="2" id="KW-0175">Coiled coil</keyword>
<organism evidence="4 5">
    <name type="scientific">Paenibacillus protaetiae</name>
    <dbReference type="NCBI Taxonomy" id="2509456"/>
    <lineage>
        <taxon>Bacteria</taxon>
        <taxon>Bacillati</taxon>
        <taxon>Bacillota</taxon>
        <taxon>Bacilli</taxon>
        <taxon>Bacillales</taxon>
        <taxon>Paenibacillaceae</taxon>
        <taxon>Paenibacillus</taxon>
    </lineage>
</organism>